<dbReference type="InterPro" id="IPR000073">
    <property type="entry name" value="AB_hydrolase_1"/>
</dbReference>
<evidence type="ECO:0000259" key="1">
    <source>
        <dbReference type="Pfam" id="PF00561"/>
    </source>
</evidence>
<keyword evidence="2" id="KW-0378">Hydrolase</keyword>
<dbReference type="RefSeq" id="WP_155441350.1">
    <property type="nucleotide sequence ID" value="NZ_WNLA01000019.1"/>
</dbReference>
<dbReference type="Pfam" id="PF00561">
    <property type="entry name" value="Abhydrolase_1"/>
    <property type="match status" value="1"/>
</dbReference>
<evidence type="ECO:0000313" key="3">
    <source>
        <dbReference type="Proteomes" id="UP000484015"/>
    </source>
</evidence>
<accession>A0A6L6Q5P6</accession>
<dbReference type="AlphaFoldDB" id="A0A6L6Q5P6"/>
<dbReference type="InterPro" id="IPR029058">
    <property type="entry name" value="AB_hydrolase_fold"/>
</dbReference>
<sequence>MTSNALPAVVLLHSSMSSKGQWSELINQHQSQFRFIAVDLLGYGKSPFPDEAAGPGFSLAHEVDAVMAAISLHLAPDEPFHLVGHSYGGATSLRLARQEHQRVLSLTVFEPVAFHLLDEADDARVEIEDVVACINDAACDKDGTRTFIDYWNRAGAFDALPEAQQQRFTSQIAKVKLDFHALLNEPATLADMAQLAMPALVMSGAHSPLSTRRVAALLAQALPNATAVQTKGGHMAPITHAAAVNPLIAGFLVGEEIDAA</sequence>
<dbReference type="OrthoDB" id="6117067at2"/>
<dbReference type="InterPro" id="IPR050266">
    <property type="entry name" value="AB_hydrolase_sf"/>
</dbReference>
<dbReference type="Proteomes" id="UP000484015">
    <property type="component" value="Unassembled WGS sequence"/>
</dbReference>
<dbReference type="GO" id="GO:0047372">
    <property type="term" value="F:monoacylglycerol lipase activity"/>
    <property type="evidence" value="ECO:0007669"/>
    <property type="project" value="TreeGrafter"/>
</dbReference>
<dbReference type="PANTHER" id="PTHR43798:SF5">
    <property type="entry name" value="MONOACYLGLYCEROL LIPASE ABHD6"/>
    <property type="match status" value="1"/>
</dbReference>
<dbReference type="PRINTS" id="PR00111">
    <property type="entry name" value="ABHYDROLASE"/>
</dbReference>
<dbReference type="GO" id="GO:0046464">
    <property type="term" value="P:acylglycerol catabolic process"/>
    <property type="evidence" value="ECO:0007669"/>
    <property type="project" value="TreeGrafter"/>
</dbReference>
<reference evidence="2 3" key="1">
    <citation type="submission" date="2019-11" db="EMBL/GenBank/DDBJ databases">
        <title>Type strains purchased from KCTC, JCM and DSMZ.</title>
        <authorList>
            <person name="Lu H."/>
        </authorList>
    </citation>
    <scope>NUCLEOTIDE SEQUENCE [LARGE SCALE GENOMIC DNA]</scope>
    <source>
        <strain evidence="2 3">KCTC 42409</strain>
    </source>
</reference>
<proteinExistence type="predicted"/>
<gene>
    <name evidence="2" type="ORF">GM668_23265</name>
</gene>
<feature type="domain" description="AB hydrolase-1" evidence="1">
    <location>
        <begin position="7"/>
        <end position="121"/>
    </location>
</feature>
<keyword evidence="3" id="KW-1185">Reference proteome</keyword>
<dbReference type="EMBL" id="WNLA01000019">
    <property type="protein sequence ID" value="MTW05000.1"/>
    <property type="molecule type" value="Genomic_DNA"/>
</dbReference>
<dbReference type="PANTHER" id="PTHR43798">
    <property type="entry name" value="MONOACYLGLYCEROL LIPASE"/>
    <property type="match status" value="1"/>
</dbReference>
<name>A0A6L6Q5P6_9BURK</name>
<comment type="caution">
    <text evidence="2">The sequence shown here is derived from an EMBL/GenBank/DDBJ whole genome shotgun (WGS) entry which is preliminary data.</text>
</comment>
<dbReference type="GO" id="GO:0016020">
    <property type="term" value="C:membrane"/>
    <property type="evidence" value="ECO:0007669"/>
    <property type="project" value="TreeGrafter"/>
</dbReference>
<dbReference type="Gene3D" id="3.40.50.1820">
    <property type="entry name" value="alpha/beta hydrolase"/>
    <property type="match status" value="1"/>
</dbReference>
<organism evidence="2 3">
    <name type="scientific">Pseudoduganella ginsengisoli</name>
    <dbReference type="NCBI Taxonomy" id="1462440"/>
    <lineage>
        <taxon>Bacteria</taxon>
        <taxon>Pseudomonadati</taxon>
        <taxon>Pseudomonadota</taxon>
        <taxon>Betaproteobacteria</taxon>
        <taxon>Burkholderiales</taxon>
        <taxon>Oxalobacteraceae</taxon>
        <taxon>Telluria group</taxon>
        <taxon>Pseudoduganella</taxon>
    </lineage>
</organism>
<evidence type="ECO:0000313" key="2">
    <source>
        <dbReference type="EMBL" id="MTW05000.1"/>
    </source>
</evidence>
<dbReference type="SUPFAM" id="SSF53474">
    <property type="entry name" value="alpha/beta-Hydrolases"/>
    <property type="match status" value="1"/>
</dbReference>
<protein>
    <submittedName>
        <fullName evidence="2">Alpha/beta fold hydrolase</fullName>
    </submittedName>
</protein>